<dbReference type="Pfam" id="PF01513">
    <property type="entry name" value="NAD_kinase"/>
    <property type="match status" value="1"/>
</dbReference>
<dbReference type="EMBL" id="NGKA01000002">
    <property type="protein sequence ID" value="RSU15228.1"/>
    <property type="molecule type" value="Genomic_DNA"/>
</dbReference>
<keyword evidence="2" id="KW-1185">Reference proteome</keyword>
<comment type="caution">
    <text evidence="1">The sequence shown here is derived from an EMBL/GenBank/DDBJ whole genome shotgun (WGS) entry which is preliminary data.</text>
</comment>
<sequence length="376" mass="41037">MIQKIGLIINPVAGIGGSVGLKGSDGEEIQKKAIALGAVKKANIRAETALKELIPFQDEIELFTYPGDMGETICNKLGFKVKVLGDAAKEKTTAEDTKLAAADMREQAVDIILFAGGDGTARDIYTAVGNNTLVLGIPAGVKIHSGVYALNPRSAGKLIALMIQNDTFETQEAEVMDIDEDAFRRGIVTAKLYGYLKVPYAKHYVQNMKSGGVAGEKLTLERITHYIITTMLEDVLYIVGPGTTTRGIAEELGYDNTLLGVDLIYNKKVIKNDANEKDVLSSLERHPHAKIIVTVIGGQNYIFGRGNQQISAEVIKRVGKENIIIISTQDKLNINFNVPLIVDTGSPEVDDYLKGYYRIVVGYEDMIMYKVGNYDD</sequence>
<proteinExistence type="predicted"/>
<dbReference type="RefSeq" id="WP_126806956.1">
    <property type="nucleotide sequence ID" value="NZ_NGKA01000002.1"/>
</dbReference>
<dbReference type="OrthoDB" id="5511344at2"/>
<dbReference type="Proteomes" id="UP000287605">
    <property type="component" value="Unassembled WGS sequence"/>
</dbReference>
<evidence type="ECO:0000313" key="2">
    <source>
        <dbReference type="Proteomes" id="UP000287605"/>
    </source>
</evidence>
<dbReference type="PANTHER" id="PTHR40697">
    <property type="entry name" value="ACETOIN CATABOLISM PROTEIN X"/>
    <property type="match status" value="1"/>
</dbReference>
<dbReference type="PIRSF" id="PIRSF016907">
    <property type="entry name" value="Kin_ATP-NAD"/>
    <property type="match status" value="1"/>
</dbReference>
<dbReference type="Pfam" id="PF20143">
    <property type="entry name" value="NAD_kinase_C"/>
    <property type="match status" value="1"/>
</dbReference>
<dbReference type="InterPro" id="IPR011386">
    <property type="entry name" value="Put_ATP-NAD_kin"/>
</dbReference>
<dbReference type="GO" id="GO:0003951">
    <property type="term" value="F:NAD+ kinase activity"/>
    <property type="evidence" value="ECO:0007669"/>
    <property type="project" value="InterPro"/>
</dbReference>
<evidence type="ECO:0000313" key="1">
    <source>
        <dbReference type="EMBL" id="RSU15228.1"/>
    </source>
</evidence>
<name>A0A430B4J4_9ENTE</name>
<organism evidence="1 2">
    <name type="scientific">Vagococcus elongatus</name>
    <dbReference type="NCBI Taxonomy" id="180344"/>
    <lineage>
        <taxon>Bacteria</taxon>
        <taxon>Bacillati</taxon>
        <taxon>Bacillota</taxon>
        <taxon>Bacilli</taxon>
        <taxon>Lactobacillales</taxon>
        <taxon>Enterococcaceae</taxon>
        <taxon>Vagococcus</taxon>
    </lineage>
</organism>
<keyword evidence="1" id="KW-0418">Kinase</keyword>
<gene>
    <name evidence="1" type="ORF">CBF29_02530</name>
</gene>
<dbReference type="InterPro" id="IPR002504">
    <property type="entry name" value="NADK"/>
</dbReference>
<keyword evidence="1" id="KW-0808">Transferase</keyword>
<reference evidence="1 2" key="1">
    <citation type="submission" date="2017-05" db="EMBL/GenBank/DDBJ databases">
        <title>Vagococcus spp. assemblies.</title>
        <authorList>
            <person name="Gulvik C.A."/>
        </authorList>
    </citation>
    <scope>NUCLEOTIDE SEQUENCE [LARGE SCALE GENOMIC DNA]</scope>
    <source>
        <strain evidence="1 2">CCUG 51432</strain>
    </source>
</reference>
<dbReference type="GO" id="GO:0006741">
    <property type="term" value="P:NADP+ biosynthetic process"/>
    <property type="evidence" value="ECO:0007669"/>
    <property type="project" value="InterPro"/>
</dbReference>
<dbReference type="AlphaFoldDB" id="A0A430B4J4"/>
<dbReference type="InterPro" id="IPR039065">
    <property type="entry name" value="AcoX-like"/>
</dbReference>
<dbReference type="PANTHER" id="PTHR40697:SF2">
    <property type="entry name" value="ATP-NAD KINASE-RELATED"/>
    <property type="match status" value="1"/>
</dbReference>
<protein>
    <submittedName>
        <fullName evidence="1">ATP-NAD kinase</fullName>
    </submittedName>
</protein>
<accession>A0A430B4J4</accession>